<sequence length="314" mass="34351">MIHLSGSLAFDRIMTFPGHFEEHILPEKLHFLNVSFPIDRLEEKMGGTAGNIAYSLSLLKERSAVYGSVGKDFTGYGRRLASMGIDLSGVKVDEEDFTACCYIMTDKSSNQINAFSPSAMKNPVFPEKTPLLAEGDWGLVAPGNVDDMVNFPAYYREKGIPYIFDPGQQITVLGGEQLASGLTGAHVLIGNDYEIQRVENITGLSREEILDRVEFLIITFGGKGSTILHRGVKPYDIPAVPATTVSDPTGAGDAYRAGLLKGLHSGMGMAFSARLGAVLASFCVEQYGTQLHRFTMEEFRQRYEASFGPMPMLK</sequence>
<dbReference type="PROSITE" id="PS00584">
    <property type="entry name" value="PFKB_KINASES_2"/>
    <property type="match status" value="1"/>
</dbReference>
<evidence type="ECO:0000259" key="3">
    <source>
        <dbReference type="Pfam" id="PF00294"/>
    </source>
</evidence>
<dbReference type="RefSeq" id="WP_304120540.1">
    <property type="nucleotide sequence ID" value="NZ_DYZA01000028.1"/>
</dbReference>
<evidence type="ECO:0000313" key="5">
    <source>
        <dbReference type="Proteomes" id="UP000698963"/>
    </source>
</evidence>
<dbReference type="Proteomes" id="UP000698963">
    <property type="component" value="Unassembled WGS sequence"/>
</dbReference>
<keyword evidence="1" id="KW-0808">Transferase</keyword>
<proteinExistence type="predicted"/>
<dbReference type="PANTHER" id="PTHR10584">
    <property type="entry name" value="SUGAR KINASE"/>
    <property type="match status" value="1"/>
</dbReference>
<dbReference type="Gene3D" id="3.40.1190.20">
    <property type="match status" value="1"/>
</dbReference>
<dbReference type="GO" id="GO:0016301">
    <property type="term" value="F:kinase activity"/>
    <property type="evidence" value="ECO:0007669"/>
    <property type="project" value="UniProtKB-KW"/>
</dbReference>
<reference evidence="4" key="2">
    <citation type="submission" date="2021-09" db="EMBL/GenBank/DDBJ databases">
        <authorList>
            <person name="Gilroy R."/>
        </authorList>
    </citation>
    <scope>NUCLEOTIDE SEQUENCE</scope>
    <source>
        <strain evidence="4">ChiGjej2B2-19336</strain>
    </source>
</reference>
<keyword evidence="2 4" id="KW-0418">Kinase</keyword>
<dbReference type="Pfam" id="PF00294">
    <property type="entry name" value="PfkB"/>
    <property type="match status" value="1"/>
</dbReference>
<dbReference type="AlphaFoldDB" id="A0A921ATX1"/>
<dbReference type="SUPFAM" id="SSF53613">
    <property type="entry name" value="Ribokinase-like"/>
    <property type="match status" value="1"/>
</dbReference>
<name>A0A921ATX1_9BACT</name>
<dbReference type="PANTHER" id="PTHR10584:SF166">
    <property type="entry name" value="RIBOKINASE"/>
    <property type="match status" value="1"/>
</dbReference>
<organism evidence="4 5">
    <name type="scientific">Mailhella massiliensis</name>
    <dbReference type="NCBI Taxonomy" id="1903261"/>
    <lineage>
        <taxon>Bacteria</taxon>
        <taxon>Pseudomonadati</taxon>
        <taxon>Thermodesulfobacteriota</taxon>
        <taxon>Desulfovibrionia</taxon>
        <taxon>Desulfovibrionales</taxon>
        <taxon>Desulfovibrionaceae</taxon>
        <taxon>Mailhella</taxon>
    </lineage>
</organism>
<dbReference type="EMBL" id="DYZA01000028">
    <property type="protein sequence ID" value="HJD96312.1"/>
    <property type="molecule type" value="Genomic_DNA"/>
</dbReference>
<dbReference type="InterPro" id="IPR011611">
    <property type="entry name" value="PfkB_dom"/>
</dbReference>
<evidence type="ECO:0000313" key="4">
    <source>
        <dbReference type="EMBL" id="HJD96312.1"/>
    </source>
</evidence>
<comment type="caution">
    <text evidence="4">The sequence shown here is derived from an EMBL/GenBank/DDBJ whole genome shotgun (WGS) entry which is preliminary data.</text>
</comment>
<protein>
    <submittedName>
        <fullName evidence="4">Carbohydrate kinase family protein</fullName>
    </submittedName>
</protein>
<dbReference type="InterPro" id="IPR029056">
    <property type="entry name" value="Ribokinase-like"/>
</dbReference>
<reference evidence="4" key="1">
    <citation type="journal article" date="2021" name="PeerJ">
        <title>Extensive microbial diversity within the chicken gut microbiome revealed by metagenomics and culture.</title>
        <authorList>
            <person name="Gilroy R."/>
            <person name="Ravi A."/>
            <person name="Getino M."/>
            <person name="Pursley I."/>
            <person name="Horton D.L."/>
            <person name="Alikhan N.F."/>
            <person name="Baker D."/>
            <person name="Gharbi K."/>
            <person name="Hall N."/>
            <person name="Watson M."/>
            <person name="Adriaenssens E.M."/>
            <person name="Foster-Nyarko E."/>
            <person name="Jarju S."/>
            <person name="Secka A."/>
            <person name="Antonio M."/>
            <person name="Oren A."/>
            <person name="Chaudhuri R.R."/>
            <person name="La Ragione R."/>
            <person name="Hildebrand F."/>
            <person name="Pallen M.J."/>
        </authorList>
    </citation>
    <scope>NUCLEOTIDE SEQUENCE</scope>
    <source>
        <strain evidence="4">ChiGjej2B2-19336</strain>
    </source>
</reference>
<dbReference type="InterPro" id="IPR002173">
    <property type="entry name" value="Carboh/pur_kinase_PfkB_CS"/>
</dbReference>
<gene>
    <name evidence="4" type="ORF">K8W16_01520</name>
</gene>
<evidence type="ECO:0000256" key="2">
    <source>
        <dbReference type="ARBA" id="ARBA00022777"/>
    </source>
</evidence>
<dbReference type="CDD" id="cd01942">
    <property type="entry name" value="ribokinase_group_A"/>
    <property type="match status" value="1"/>
</dbReference>
<evidence type="ECO:0000256" key="1">
    <source>
        <dbReference type="ARBA" id="ARBA00022679"/>
    </source>
</evidence>
<accession>A0A921ATX1</accession>
<feature type="domain" description="Carbohydrate kinase PfkB" evidence="3">
    <location>
        <begin position="31"/>
        <end position="291"/>
    </location>
</feature>